<name>A0AAW2DEQ1_9ROSI</name>
<evidence type="ECO:0000256" key="1">
    <source>
        <dbReference type="ARBA" id="ARBA00004191"/>
    </source>
</evidence>
<evidence type="ECO:0000256" key="7">
    <source>
        <dbReference type="ARBA" id="ARBA00023316"/>
    </source>
</evidence>
<dbReference type="GO" id="GO:0071555">
    <property type="term" value="P:cell wall organization"/>
    <property type="evidence" value="ECO:0007669"/>
    <property type="project" value="UniProtKB-KW"/>
</dbReference>
<sequence length="393" mass="41339">MGENLSIVTISLLLLLASTSAVQVFDIKSYGGQPNADITQALTKTWTAACAIAGSKVVISAGTYKLGVVTLLGPCKGAIEFNLQGTLEAPSDVASFKGKDFWVSFQRIDSLTVSGGGVFDGKGQTAWQKNDCHQEYNCKILPTNIRFDFVTNSIVRDIQSKDSKFFHINIFGCKSLQIQHVTITAPGNSPNTDGIHIAHSSSITITNANIGTGDDCISIGDGTQDATINQVTCGPGHGISIGSLGKYQNEQPVSGIRVVGGTFSSTTNGVRIKTWPSSSPGTASDIHFENIIMNNVANPILIDQGYCPNGQCSNKSPSKVKISNVGFKNIRGTSSTKEAVKLICSSSVPCQQVVVADIDLVYKGAGGSVTSTCVNVKPTVLGKQNPPACTTKQ</sequence>
<evidence type="ECO:0000256" key="8">
    <source>
        <dbReference type="RuleBase" id="RU361169"/>
    </source>
</evidence>
<dbReference type="PANTHER" id="PTHR31375">
    <property type="match status" value="1"/>
</dbReference>
<evidence type="ECO:0000256" key="3">
    <source>
        <dbReference type="ARBA" id="ARBA00022512"/>
    </source>
</evidence>
<keyword evidence="4" id="KW-0964">Secreted</keyword>
<keyword evidence="5 8" id="KW-0378">Hydrolase</keyword>
<evidence type="ECO:0000256" key="4">
    <source>
        <dbReference type="ARBA" id="ARBA00022525"/>
    </source>
</evidence>
<dbReference type="Pfam" id="PF00295">
    <property type="entry name" value="Glyco_hydro_28"/>
    <property type="match status" value="1"/>
</dbReference>
<dbReference type="SUPFAM" id="SSF51126">
    <property type="entry name" value="Pectin lyase-like"/>
    <property type="match status" value="1"/>
</dbReference>
<comment type="similarity">
    <text evidence="2 8">Belongs to the glycosyl hydrolase 28 family.</text>
</comment>
<dbReference type="InterPro" id="IPR006626">
    <property type="entry name" value="PbH1"/>
</dbReference>
<keyword evidence="7" id="KW-0961">Cell wall biogenesis/degradation</keyword>
<reference evidence="10 11" key="1">
    <citation type="submission" date="2024-01" db="EMBL/GenBank/DDBJ databases">
        <title>A telomere-to-telomere, gap-free genome of sweet tea (Lithocarpus litseifolius).</title>
        <authorList>
            <person name="Zhou J."/>
        </authorList>
    </citation>
    <scope>NUCLEOTIDE SEQUENCE [LARGE SCALE GENOMIC DNA]</scope>
    <source>
        <strain evidence="10">Zhou-2022a</strain>
        <tissue evidence="10">Leaf</tissue>
    </source>
</reference>
<dbReference type="Proteomes" id="UP001459277">
    <property type="component" value="Unassembled WGS sequence"/>
</dbReference>
<dbReference type="Gene3D" id="2.160.20.10">
    <property type="entry name" value="Single-stranded right-handed beta-helix, Pectin lyase-like"/>
    <property type="match status" value="1"/>
</dbReference>
<comment type="caution">
    <text evidence="10">The sequence shown here is derived from an EMBL/GenBank/DDBJ whole genome shotgun (WGS) entry which is preliminary data.</text>
</comment>
<keyword evidence="3" id="KW-0134">Cell wall</keyword>
<evidence type="ECO:0000256" key="6">
    <source>
        <dbReference type="ARBA" id="ARBA00023295"/>
    </source>
</evidence>
<protein>
    <submittedName>
        <fullName evidence="10">Uncharacterized protein</fullName>
    </submittedName>
</protein>
<dbReference type="GO" id="GO:0005975">
    <property type="term" value="P:carbohydrate metabolic process"/>
    <property type="evidence" value="ECO:0007669"/>
    <property type="project" value="InterPro"/>
</dbReference>
<keyword evidence="6 8" id="KW-0326">Glycosidase</keyword>
<dbReference type="InterPro" id="IPR000743">
    <property type="entry name" value="Glyco_hydro_28"/>
</dbReference>
<comment type="subcellular location">
    <subcellularLocation>
        <location evidence="1">Secreted</location>
        <location evidence="1">Cell wall</location>
    </subcellularLocation>
</comment>
<gene>
    <name evidence="10" type="ORF">SO802_009580</name>
</gene>
<dbReference type="AlphaFoldDB" id="A0AAW2DEQ1"/>
<evidence type="ECO:0000313" key="10">
    <source>
        <dbReference type="EMBL" id="KAL0008078.1"/>
    </source>
</evidence>
<accession>A0AAW2DEQ1</accession>
<dbReference type="SMART" id="SM00710">
    <property type="entry name" value="PbH1"/>
    <property type="match status" value="4"/>
</dbReference>
<evidence type="ECO:0000256" key="9">
    <source>
        <dbReference type="SAM" id="SignalP"/>
    </source>
</evidence>
<dbReference type="InterPro" id="IPR012334">
    <property type="entry name" value="Pectin_lyas_fold"/>
</dbReference>
<dbReference type="InterPro" id="IPR011050">
    <property type="entry name" value="Pectin_lyase_fold/virulence"/>
</dbReference>
<keyword evidence="11" id="KW-1185">Reference proteome</keyword>
<feature type="signal peptide" evidence="9">
    <location>
        <begin position="1"/>
        <end position="21"/>
    </location>
</feature>
<dbReference type="EMBL" id="JAZDWU010000003">
    <property type="protein sequence ID" value="KAL0008078.1"/>
    <property type="molecule type" value="Genomic_DNA"/>
</dbReference>
<proteinExistence type="inferred from homology"/>
<keyword evidence="9" id="KW-0732">Signal</keyword>
<dbReference type="FunFam" id="2.160.20.10:FF:000004">
    <property type="entry name" value="Pectin lyase-like superfamily protein"/>
    <property type="match status" value="1"/>
</dbReference>
<evidence type="ECO:0000256" key="5">
    <source>
        <dbReference type="ARBA" id="ARBA00022801"/>
    </source>
</evidence>
<evidence type="ECO:0000313" key="11">
    <source>
        <dbReference type="Proteomes" id="UP001459277"/>
    </source>
</evidence>
<feature type="chain" id="PRO_5043475346" evidence="9">
    <location>
        <begin position="22"/>
        <end position="393"/>
    </location>
</feature>
<dbReference type="GO" id="GO:0004650">
    <property type="term" value="F:polygalacturonase activity"/>
    <property type="evidence" value="ECO:0007669"/>
    <property type="project" value="InterPro"/>
</dbReference>
<evidence type="ECO:0000256" key="2">
    <source>
        <dbReference type="ARBA" id="ARBA00008834"/>
    </source>
</evidence>
<organism evidence="10 11">
    <name type="scientific">Lithocarpus litseifolius</name>
    <dbReference type="NCBI Taxonomy" id="425828"/>
    <lineage>
        <taxon>Eukaryota</taxon>
        <taxon>Viridiplantae</taxon>
        <taxon>Streptophyta</taxon>
        <taxon>Embryophyta</taxon>
        <taxon>Tracheophyta</taxon>
        <taxon>Spermatophyta</taxon>
        <taxon>Magnoliopsida</taxon>
        <taxon>eudicotyledons</taxon>
        <taxon>Gunneridae</taxon>
        <taxon>Pentapetalae</taxon>
        <taxon>rosids</taxon>
        <taxon>fabids</taxon>
        <taxon>Fagales</taxon>
        <taxon>Fagaceae</taxon>
        <taxon>Lithocarpus</taxon>
    </lineage>
</organism>